<reference evidence="1 2" key="1">
    <citation type="submission" date="2010-08" db="EMBL/GenBank/DDBJ databases">
        <title>The draft genome of Desulfovibrio fructosovorans JJ.</title>
        <authorList>
            <consortium name="US DOE Joint Genome Institute (JGI-PGF)"/>
            <person name="Lucas S."/>
            <person name="Copeland A."/>
            <person name="Lapidus A."/>
            <person name="Cheng J.-F."/>
            <person name="Bruce D."/>
            <person name="Goodwin L."/>
            <person name="Pitluck S."/>
            <person name="Land M.L."/>
            <person name="Hauser L."/>
            <person name="Chang Y.-J."/>
            <person name="Jeffries C."/>
            <person name="Wall J.D."/>
            <person name="Stahl D.A."/>
            <person name="Arkin A.P."/>
            <person name="Dehal P."/>
            <person name="Stolyar S.M."/>
            <person name="Hazen T.C."/>
            <person name="Woyke T.J."/>
        </authorList>
    </citation>
    <scope>NUCLEOTIDE SEQUENCE [LARGE SCALE GENOMIC DNA]</scope>
    <source>
        <strain evidence="1 2">JJ</strain>
    </source>
</reference>
<keyword evidence="2" id="KW-1185">Reference proteome</keyword>
<dbReference type="STRING" id="596151.DesfrDRAFT_2432"/>
<dbReference type="InterPro" id="IPR029044">
    <property type="entry name" value="Nucleotide-diphossugar_trans"/>
</dbReference>
<dbReference type="SUPFAM" id="SSF53448">
    <property type="entry name" value="Nucleotide-diphospho-sugar transferases"/>
    <property type="match status" value="1"/>
</dbReference>
<dbReference type="Gene3D" id="3.90.550.10">
    <property type="entry name" value="Spore Coat Polysaccharide Biosynthesis Protein SpsA, Chain A"/>
    <property type="match status" value="1"/>
</dbReference>
<dbReference type="eggNOG" id="COG1216">
    <property type="taxonomic scope" value="Bacteria"/>
</dbReference>
<dbReference type="Proteomes" id="UP000006250">
    <property type="component" value="Unassembled WGS sequence"/>
</dbReference>
<evidence type="ECO:0000313" key="1">
    <source>
        <dbReference type="EMBL" id="EFL50856.1"/>
    </source>
</evidence>
<accession>E1JXT3</accession>
<protein>
    <submittedName>
        <fullName evidence="1">Uncharacterized protein</fullName>
    </submittedName>
</protein>
<dbReference type="AlphaFoldDB" id="E1JXT3"/>
<name>E1JXT3_SOLFR</name>
<gene>
    <name evidence="1" type="ORF">DesfrDRAFT_2432</name>
</gene>
<organism evidence="1 2">
    <name type="scientific">Solidesulfovibrio fructosivorans JJ]</name>
    <dbReference type="NCBI Taxonomy" id="596151"/>
    <lineage>
        <taxon>Bacteria</taxon>
        <taxon>Pseudomonadati</taxon>
        <taxon>Thermodesulfobacteriota</taxon>
        <taxon>Desulfovibrionia</taxon>
        <taxon>Desulfovibrionales</taxon>
        <taxon>Desulfovibrionaceae</taxon>
        <taxon>Solidesulfovibrio</taxon>
    </lineage>
</organism>
<evidence type="ECO:0000313" key="2">
    <source>
        <dbReference type="Proteomes" id="UP000006250"/>
    </source>
</evidence>
<sequence>MIPGNCCSHLDVPVLFLIFNRPETTARVFETIRQARPRQLFVAADGPRSHVPTDAETCRTAREIALAVDWDCEVKTLLRARNLGCRVAVSSSITWFFQQVDEGIILEDDVLPVAGFFDFCQSLLAHYRQDARVIQISGSNFQLGARRGEGSYYFSIFNHIWGWATWRRAWRLFDPSLRAVQRFQRSGVLERLFTNPATRDLWLESFTRAANGEIDTWDYAWTMAAFGSSGLTILPNANMVANIGFDLNATHTGSAGWLARLPVQDVEPLRHPSAVAADAAADTFTQTYFYDQRIANPALLCADVATLLEQARPGEAAALAHGFLSMYPEDTTLAWLEVLALANAGNTPQALAALRPFLARHPDHTGARSLLTGIRQALQGGTMKT</sequence>
<proteinExistence type="predicted"/>
<comment type="caution">
    <text evidence="1">The sequence shown here is derived from an EMBL/GenBank/DDBJ whole genome shotgun (WGS) entry which is preliminary data.</text>
</comment>
<dbReference type="EMBL" id="AECZ01000015">
    <property type="protein sequence ID" value="EFL50856.1"/>
    <property type="molecule type" value="Genomic_DNA"/>
</dbReference>